<keyword evidence="8 11" id="KW-0067">ATP-binding</keyword>
<keyword evidence="9 11" id="KW-0057">Aromatic amino acid biosynthesis</keyword>
<keyword evidence="11" id="KW-0479">Metal-binding</keyword>
<dbReference type="Gene3D" id="3.40.50.300">
    <property type="entry name" value="P-loop containing nucleotide triphosphate hydrolases"/>
    <property type="match status" value="1"/>
</dbReference>
<dbReference type="GO" id="GO:0009423">
    <property type="term" value="P:chorismate biosynthetic process"/>
    <property type="evidence" value="ECO:0007669"/>
    <property type="project" value="UniProtKB-UniRule"/>
</dbReference>
<evidence type="ECO:0000313" key="12">
    <source>
        <dbReference type="EMBL" id="OTP11316.1"/>
    </source>
</evidence>
<feature type="binding site" evidence="11">
    <location>
        <begin position="11"/>
        <end position="16"/>
    </location>
    <ligand>
        <name>ATP</name>
        <dbReference type="ChEBI" id="CHEBI:30616"/>
    </ligand>
</feature>
<evidence type="ECO:0000256" key="2">
    <source>
        <dbReference type="ARBA" id="ARBA00006997"/>
    </source>
</evidence>
<evidence type="ECO:0000313" key="13">
    <source>
        <dbReference type="Proteomes" id="UP000194933"/>
    </source>
</evidence>
<keyword evidence="11" id="KW-0963">Cytoplasm</keyword>
<organism evidence="12 13">
    <name type="scientific">Candidatus Enterococcus wittei</name>
    <dbReference type="NCBI Taxonomy" id="1987383"/>
    <lineage>
        <taxon>Bacteria</taxon>
        <taxon>Bacillati</taxon>
        <taxon>Bacillota</taxon>
        <taxon>Bacilli</taxon>
        <taxon>Lactobacillales</taxon>
        <taxon>Enterococcaceae</taxon>
        <taxon>Enterococcus</taxon>
    </lineage>
</organism>
<comment type="catalytic activity">
    <reaction evidence="10 11">
        <text>shikimate + ATP = 3-phosphoshikimate + ADP + H(+)</text>
        <dbReference type="Rhea" id="RHEA:13121"/>
        <dbReference type="ChEBI" id="CHEBI:15378"/>
        <dbReference type="ChEBI" id="CHEBI:30616"/>
        <dbReference type="ChEBI" id="CHEBI:36208"/>
        <dbReference type="ChEBI" id="CHEBI:145989"/>
        <dbReference type="ChEBI" id="CHEBI:456216"/>
        <dbReference type="EC" id="2.7.1.71"/>
    </reaction>
</comment>
<protein>
    <recommendedName>
        <fullName evidence="3 11">Shikimate kinase</fullName>
        <shortName evidence="11">SK</shortName>
        <ecNumber evidence="3 11">2.7.1.71</ecNumber>
    </recommendedName>
</protein>
<comment type="subcellular location">
    <subcellularLocation>
        <location evidence="11">Cytoplasm</location>
    </subcellularLocation>
</comment>
<dbReference type="STRING" id="1987383.A5844_001451"/>
<comment type="similarity">
    <text evidence="2 11">Belongs to the shikimate kinase family.</text>
</comment>
<dbReference type="InterPro" id="IPR000623">
    <property type="entry name" value="Shikimate_kinase/TSH1"/>
</dbReference>
<feature type="binding site" evidence="11">
    <location>
        <position position="117"/>
    </location>
    <ligand>
        <name>ATP</name>
        <dbReference type="ChEBI" id="CHEBI:30616"/>
    </ligand>
</feature>
<keyword evidence="5 11" id="KW-0808">Transferase</keyword>
<feature type="binding site" evidence="11">
    <location>
        <position position="15"/>
    </location>
    <ligand>
        <name>Mg(2+)</name>
        <dbReference type="ChEBI" id="CHEBI:18420"/>
    </ligand>
</feature>
<comment type="caution">
    <text evidence="12">The sequence shown here is derived from an EMBL/GenBank/DDBJ whole genome shotgun (WGS) entry which is preliminary data.</text>
</comment>
<dbReference type="UniPathway" id="UPA00053">
    <property type="reaction ID" value="UER00088"/>
</dbReference>
<dbReference type="CDD" id="cd00464">
    <property type="entry name" value="SK"/>
    <property type="match status" value="1"/>
</dbReference>
<dbReference type="PANTHER" id="PTHR21087:SF16">
    <property type="entry name" value="SHIKIMATE KINASE 1, CHLOROPLASTIC"/>
    <property type="match status" value="1"/>
</dbReference>
<reference evidence="12 13" key="1">
    <citation type="submission" date="2017-05" db="EMBL/GenBank/DDBJ databases">
        <title>The Genome Sequence of Enterococcus sp. 10A9_DIV0425.</title>
        <authorList>
            <consortium name="The Broad Institute Genomics Platform"/>
            <consortium name="The Broad Institute Genomic Center for Infectious Diseases"/>
            <person name="Earl A."/>
            <person name="Manson A."/>
            <person name="Schwartman J."/>
            <person name="Gilmore M."/>
            <person name="Abouelleil A."/>
            <person name="Cao P."/>
            <person name="Chapman S."/>
            <person name="Cusick C."/>
            <person name="Shea T."/>
            <person name="Young S."/>
            <person name="Neafsey D."/>
            <person name="Nusbaum C."/>
            <person name="Birren B."/>
        </authorList>
    </citation>
    <scope>NUCLEOTIDE SEQUENCE [LARGE SCALE GENOMIC DNA]</scope>
    <source>
        <strain evidence="12 13">10A9_DIV0425</strain>
    </source>
</reference>
<feature type="binding site" evidence="11">
    <location>
        <position position="33"/>
    </location>
    <ligand>
        <name>substrate</name>
    </ligand>
</feature>
<comment type="cofactor">
    <cofactor evidence="11">
        <name>Mg(2+)</name>
        <dbReference type="ChEBI" id="CHEBI:18420"/>
    </cofactor>
    <text evidence="11">Binds 1 Mg(2+) ion per subunit.</text>
</comment>
<keyword evidence="6 11" id="KW-0547">Nucleotide-binding</keyword>
<dbReference type="EMBL" id="NGMO01000002">
    <property type="protein sequence ID" value="OTP11316.1"/>
    <property type="molecule type" value="Genomic_DNA"/>
</dbReference>
<dbReference type="GO" id="GO:0004765">
    <property type="term" value="F:shikimate kinase activity"/>
    <property type="evidence" value="ECO:0007669"/>
    <property type="project" value="UniProtKB-UniRule"/>
</dbReference>
<dbReference type="RefSeq" id="WP_086284546.1">
    <property type="nucleotide sequence ID" value="NZ_NGMO01000002.1"/>
</dbReference>
<evidence type="ECO:0000256" key="1">
    <source>
        <dbReference type="ARBA" id="ARBA00004842"/>
    </source>
</evidence>
<dbReference type="PROSITE" id="PS01128">
    <property type="entry name" value="SHIKIMATE_KINASE"/>
    <property type="match status" value="1"/>
</dbReference>
<dbReference type="GO" id="GO:0009073">
    <property type="term" value="P:aromatic amino acid family biosynthetic process"/>
    <property type="evidence" value="ECO:0007669"/>
    <property type="project" value="UniProtKB-KW"/>
</dbReference>
<comment type="function">
    <text evidence="11">Catalyzes the specific phosphorylation of the 3-hydroxyl group of shikimic acid using ATP as a cosubstrate.</text>
</comment>
<evidence type="ECO:0000256" key="5">
    <source>
        <dbReference type="ARBA" id="ARBA00022679"/>
    </source>
</evidence>
<feature type="binding site" evidence="11">
    <location>
        <position position="135"/>
    </location>
    <ligand>
        <name>substrate</name>
    </ligand>
</feature>
<comment type="caution">
    <text evidence="11">Lacks conserved residue(s) required for the propagation of feature annotation.</text>
</comment>
<dbReference type="Pfam" id="PF01202">
    <property type="entry name" value="SKI"/>
    <property type="match status" value="1"/>
</dbReference>
<dbReference type="SUPFAM" id="SSF52540">
    <property type="entry name" value="P-loop containing nucleoside triphosphate hydrolases"/>
    <property type="match status" value="1"/>
</dbReference>
<evidence type="ECO:0000256" key="9">
    <source>
        <dbReference type="ARBA" id="ARBA00023141"/>
    </source>
</evidence>
<comment type="pathway">
    <text evidence="1 11">Metabolic intermediate biosynthesis; chorismate biosynthesis; chorismate from D-erythrose 4-phosphate and phosphoenolpyruvate: step 5/7.</text>
</comment>
<dbReference type="InterPro" id="IPR027417">
    <property type="entry name" value="P-loop_NTPase"/>
</dbReference>
<name>A0A242K2P6_9ENTE</name>
<comment type="subunit">
    <text evidence="11">Monomer.</text>
</comment>
<dbReference type="GO" id="GO:0008652">
    <property type="term" value="P:amino acid biosynthetic process"/>
    <property type="evidence" value="ECO:0007669"/>
    <property type="project" value="UniProtKB-KW"/>
</dbReference>
<dbReference type="AlphaFoldDB" id="A0A242K2P6"/>
<proteinExistence type="inferred from homology"/>
<dbReference type="EC" id="2.7.1.71" evidence="3 11"/>
<dbReference type="PRINTS" id="PR01100">
    <property type="entry name" value="SHIKIMTKNASE"/>
</dbReference>
<feature type="binding site" evidence="11">
    <location>
        <position position="57"/>
    </location>
    <ligand>
        <name>substrate</name>
    </ligand>
</feature>
<evidence type="ECO:0000256" key="6">
    <source>
        <dbReference type="ARBA" id="ARBA00022741"/>
    </source>
</evidence>
<evidence type="ECO:0000256" key="11">
    <source>
        <dbReference type="HAMAP-Rule" id="MF_00109"/>
    </source>
</evidence>
<gene>
    <name evidence="11" type="primary">aroK</name>
    <name evidence="12" type="ORF">A5844_001451</name>
</gene>
<dbReference type="GO" id="GO:0005524">
    <property type="term" value="F:ATP binding"/>
    <property type="evidence" value="ECO:0007669"/>
    <property type="project" value="UniProtKB-UniRule"/>
</dbReference>
<evidence type="ECO:0000256" key="7">
    <source>
        <dbReference type="ARBA" id="ARBA00022777"/>
    </source>
</evidence>
<dbReference type="PANTHER" id="PTHR21087">
    <property type="entry name" value="SHIKIMATE KINASE"/>
    <property type="match status" value="1"/>
</dbReference>
<evidence type="ECO:0000256" key="4">
    <source>
        <dbReference type="ARBA" id="ARBA00022605"/>
    </source>
</evidence>
<keyword evidence="11" id="KW-0460">Magnesium</keyword>
<dbReference type="HAMAP" id="MF_00109">
    <property type="entry name" value="Shikimate_kinase"/>
    <property type="match status" value="1"/>
</dbReference>
<dbReference type="InterPro" id="IPR031322">
    <property type="entry name" value="Shikimate/glucono_kinase"/>
</dbReference>
<feature type="binding site" evidence="11">
    <location>
        <position position="78"/>
    </location>
    <ligand>
        <name>substrate</name>
    </ligand>
</feature>
<dbReference type="Proteomes" id="UP000194933">
    <property type="component" value="Unassembled WGS sequence"/>
</dbReference>
<dbReference type="GO" id="GO:0000287">
    <property type="term" value="F:magnesium ion binding"/>
    <property type="evidence" value="ECO:0007669"/>
    <property type="project" value="UniProtKB-UniRule"/>
</dbReference>
<evidence type="ECO:0000256" key="10">
    <source>
        <dbReference type="ARBA" id="ARBA00048567"/>
    </source>
</evidence>
<evidence type="ECO:0000256" key="3">
    <source>
        <dbReference type="ARBA" id="ARBA00012154"/>
    </source>
</evidence>
<dbReference type="InterPro" id="IPR023000">
    <property type="entry name" value="Shikimate_kinase_CS"/>
</dbReference>
<keyword evidence="4 11" id="KW-0028">Amino-acid biosynthesis</keyword>
<keyword evidence="7 11" id="KW-0418">Kinase</keyword>
<evidence type="ECO:0000256" key="8">
    <source>
        <dbReference type="ARBA" id="ARBA00022840"/>
    </source>
</evidence>
<accession>A0A242K2P6</accession>
<keyword evidence="13" id="KW-1185">Reference proteome</keyword>
<dbReference type="GO" id="GO:0005829">
    <property type="term" value="C:cytosol"/>
    <property type="evidence" value="ECO:0007669"/>
    <property type="project" value="TreeGrafter"/>
</dbReference>
<sequence length="168" mass="18886">MSTIVLIGFMGAGKTTVSKKLSEVLNKPLIDMDVHLVGNLGCSINDYFETYGESAFRMQETALLKSCLQEEGVIATGGGVVLQEENQKLLKDHLVVYLKADVDQLIDRIRQDKKQIRPLAESSKDEELRQLFFLREKHYETLADITIDTNSKTPEEVVAEIVKQVESL</sequence>